<accession>A0AAW4NM96</accession>
<comment type="caution">
    <text evidence="3">The sequence shown here is derived from an EMBL/GenBank/DDBJ whole genome shotgun (WGS) entry which is preliminary data.</text>
</comment>
<dbReference type="GeneID" id="78498272"/>
<dbReference type="AlphaFoldDB" id="A0AAW4NM96"/>
<dbReference type="Proteomes" id="UP001196873">
    <property type="component" value="Unassembled WGS sequence"/>
</dbReference>
<dbReference type="Gene3D" id="4.10.520.10">
    <property type="entry name" value="IHF-like DNA-binding proteins"/>
    <property type="match status" value="1"/>
</dbReference>
<dbReference type="InterPro" id="IPR010992">
    <property type="entry name" value="IHF-like_DNA-bd_dom_sf"/>
</dbReference>
<dbReference type="GO" id="GO:0003677">
    <property type="term" value="F:DNA binding"/>
    <property type="evidence" value="ECO:0007669"/>
    <property type="project" value="UniProtKB-KW"/>
</dbReference>
<protein>
    <submittedName>
        <fullName evidence="3">HU family DNA-binding protein</fullName>
    </submittedName>
</protein>
<evidence type="ECO:0000313" key="4">
    <source>
        <dbReference type="Proteomes" id="UP001196873"/>
    </source>
</evidence>
<dbReference type="InterPro" id="IPR041607">
    <property type="entry name" value="HU-HIG"/>
</dbReference>
<name>A0AAW4NM96_9BACT</name>
<feature type="domain" description="HU" evidence="2">
    <location>
        <begin position="1"/>
        <end position="113"/>
    </location>
</feature>
<evidence type="ECO:0000313" key="3">
    <source>
        <dbReference type="EMBL" id="MBW4864814.1"/>
    </source>
</evidence>
<organism evidence="3 4">
    <name type="scientific">Segatella salivae</name>
    <dbReference type="NCBI Taxonomy" id="228604"/>
    <lineage>
        <taxon>Bacteria</taxon>
        <taxon>Pseudomonadati</taxon>
        <taxon>Bacteroidota</taxon>
        <taxon>Bacteroidia</taxon>
        <taxon>Bacteroidales</taxon>
        <taxon>Prevotellaceae</taxon>
        <taxon>Segatella</taxon>
    </lineage>
</organism>
<keyword evidence="1 3" id="KW-0238">DNA-binding</keyword>
<dbReference type="EMBL" id="JAHXRF010000002">
    <property type="protein sequence ID" value="MBW4864814.1"/>
    <property type="molecule type" value="Genomic_DNA"/>
</dbReference>
<dbReference type="SUPFAM" id="SSF47729">
    <property type="entry name" value="IHF-like DNA-binding proteins"/>
    <property type="match status" value="1"/>
</dbReference>
<dbReference type="RefSeq" id="WP_021825929.1">
    <property type="nucleotide sequence ID" value="NZ_CAUTLA010000012.1"/>
</dbReference>
<dbReference type="Pfam" id="PF18291">
    <property type="entry name" value="HU-HIG"/>
    <property type="match status" value="1"/>
</dbReference>
<proteinExistence type="predicted"/>
<evidence type="ECO:0000256" key="1">
    <source>
        <dbReference type="ARBA" id="ARBA00023125"/>
    </source>
</evidence>
<evidence type="ECO:0000259" key="2">
    <source>
        <dbReference type="Pfam" id="PF18291"/>
    </source>
</evidence>
<gene>
    <name evidence="3" type="ORF">KZY68_02015</name>
</gene>
<sequence>MAVIYKIYKNNNKKNAGFGKYYARAIHNGTANLDDISAIIERNCSMKKSDVKAVLTELVEVMTMQIQDSKRVKLDGFGTFKIGISTKGAETAKGFNPLKHVKNMRVIFMPESHKDGDSRKLIKPMLSGAVVQESTQYTIEKKKKTQPQA</sequence>
<reference evidence="3" key="1">
    <citation type="submission" date="2021-07" db="EMBL/GenBank/DDBJ databases">
        <title>Genomic diversity and antimicrobial resistance of Prevotella spp. isolated from chronic lung disease airways.</title>
        <authorList>
            <person name="Webb K.A."/>
            <person name="Olagoke O.S."/>
            <person name="Baird T."/>
            <person name="Neill J."/>
            <person name="Pham A."/>
            <person name="Wells T.J."/>
            <person name="Ramsay K.A."/>
            <person name="Bell S.C."/>
            <person name="Sarovich D.S."/>
            <person name="Price E.P."/>
        </authorList>
    </citation>
    <scope>NUCLEOTIDE SEQUENCE</scope>
    <source>
        <strain evidence="3">SCHI0047.S.3</strain>
    </source>
</reference>